<reference evidence="2" key="1">
    <citation type="submission" date="2013-09" db="EMBL/GenBank/DDBJ databases">
        <title>Corchorus olitorius genome sequencing.</title>
        <authorList>
            <person name="Alam M."/>
            <person name="Haque M.S."/>
            <person name="Islam M.S."/>
            <person name="Emdad E.M."/>
            <person name="Islam M.M."/>
            <person name="Ahmed B."/>
            <person name="Halim A."/>
            <person name="Hossen Q.M.M."/>
            <person name="Hossain M.Z."/>
            <person name="Ahmed R."/>
            <person name="Khan M.M."/>
            <person name="Islam R."/>
            <person name="Rashid M.M."/>
            <person name="Khan S.A."/>
            <person name="Rahman M.S."/>
            <person name="Alam M."/>
            <person name="Yahiya A.S."/>
            <person name="Khan M.S."/>
            <person name="Azam M.S."/>
            <person name="Haque T."/>
            <person name="Lashkar M.Z.H."/>
            <person name="Akhand A.I."/>
            <person name="Morshed G."/>
            <person name="Roy S."/>
            <person name="Uddin K.S."/>
            <person name="Rabeya T."/>
            <person name="Hossain A.S."/>
            <person name="Chowdhury A."/>
            <person name="Snigdha A.R."/>
            <person name="Mortoza M.S."/>
            <person name="Matin S.A."/>
            <person name="Hoque S.M.E."/>
            <person name="Islam M.K."/>
            <person name="Roy D.K."/>
            <person name="Haider R."/>
            <person name="Moosa M.M."/>
            <person name="Elias S.M."/>
            <person name="Hasan A.M."/>
            <person name="Jahan S."/>
            <person name="Shafiuddin M."/>
            <person name="Mahmood N."/>
            <person name="Shommy N.S."/>
        </authorList>
    </citation>
    <scope>NUCLEOTIDE SEQUENCE [LARGE SCALE GENOMIC DNA]</scope>
    <source>
        <strain evidence="2">cv. O-4</strain>
    </source>
</reference>
<keyword evidence="2" id="KW-1185">Reference proteome</keyword>
<organism evidence="1 2">
    <name type="scientific">Corchorus olitorius</name>
    <dbReference type="NCBI Taxonomy" id="93759"/>
    <lineage>
        <taxon>Eukaryota</taxon>
        <taxon>Viridiplantae</taxon>
        <taxon>Streptophyta</taxon>
        <taxon>Embryophyta</taxon>
        <taxon>Tracheophyta</taxon>
        <taxon>Spermatophyta</taxon>
        <taxon>Magnoliopsida</taxon>
        <taxon>eudicotyledons</taxon>
        <taxon>Gunneridae</taxon>
        <taxon>Pentapetalae</taxon>
        <taxon>rosids</taxon>
        <taxon>malvids</taxon>
        <taxon>Malvales</taxon>
        <taxon>Malvaceae</taxon>
        <taxon>Grewioideae</taxon>
        <taxon>Apeibeae</taxon>
        <taxon>Corchorus</taxon>
    </lineage>
</organism>
<comment type="caution">
    <text evidence="1">The sequence shown here is derived from an EMBL/GenBank/DDBJ whole genome shotgun (WGS) entry which is preliminary data.</text>
</comment>
<dbReference type="EMBL" id="AWUE01006345">
    <property type="protein sequence ID" value="OMP12799.1"/>
    <property type="molecule type" value="Genomic_DNA"/>
</dbReference>
<evidence type="ECO:0000313" key="1">
    <source>
        <dbReference type="EMBL" id="OMP12799.1"/>
    </source>
</evidence>
<proteinExistence type="predicted"/>
<dbReference type="AlphaFoldDB" id="A0A1R3L0H6"/>
<accession>A0A1R3L0H6</accession>
<dbReference type="Proteomes" id="UP000187203">
    <property type="component" value="Unassembled WGS sequence"/>
</dbReference>
<name>A0A1R3L0H6_9ROSI</name>
<sequence length="36" mass="4101">MAKFFFFSFFIFGPFPNPKPEAAQNGQTDPRHNIGP</sequence>
<gene>
    <name evidence="1" type="ORF">COLO4_02746</name>
</gene>
<evidence type="ECO:0000313" key="2">
    <source>
        <dbReference type="Proteomes" id="UP000187203"/>
    </source>
</evidence>
<protein>
    <submittedName>
        <fullName evidence="1">Uncharacterized protein</fullName>
    </submittedName>
</protein>